<dbReference type="EMBL" id="CP025491">
    <property type="protein sequence ID" value="AUH72665.1"/>
    <property type="molecule type" value="Genomic_DNA"/>
</dbReference>
<keyword evidence="2" id="KW-1185">Reference proteome</keyword>
<name>A0A2H5FM83_9GAMM</name>
<evidence type="ECO:0000313" key="1">
    <source>
        <dbReference type="EMBL" id="AUH72665.1"/>
    </source>
</evidence>
<protein>
    <recommendedName>
        <fullName evidence="3">XRE family transcriptional regulator</fullName>
    </recommendedName>
</protein>
<dbReference type="KEGG" id="lsh:CAB17_11845"/>
<sequence>MGCFTEISEPVIDIKFTLQKDAQRYLIDYILSYSELDCRSLADILGLNSIKLSQILAGKSFLDSEKAKNLFQYFIMMIGN</sequence>
<evidence type="ECO:0008006" key="3">
    <source>
        <dbReference type="Google" id="ProtNLM"/>
    </source>
</evidence>
<proteinExistence type="predicted"/>
<gene>
    <name evidence="1" type="ORF">CAB17_11845</name>
</gene>
<dbReference type="RefSeq" id="WP_101900274.1">
    <property type="nucleotide sequence ID" value="NZ_CP025491.2"/>
</dbReference>
<accession>A0A2H5FM83</accession>
<dbReference type="AlphaFoldDB" id="A0A2H5FM83"/>
<organism evidence="1 2">
    <name type="scientific">Legionella sainthelensi</name>
    <dbReference type="NCBI Taxonomy" id="28087"/>
    <lineage>
        <taxon>Bacteria</taxon>
        <taxon>Pseudomonadati</taxon>
        <taxon>Pseudomonadota</taxon>
        <taxon>Gammaproteobacteria</taxon>
        <taxon>Legionellales</taxon>
        <taxon>Legionellaceae</taxon>
        <taxon>Legionella</taxon>
    </lineage>
</organism>
<reference evidence="1 2" key="1">
    <citation type="submission" date="2017-12" db="EMBL/GenBank/DDBJ databases">
        <title>Legionella sainthelensi LA01-117, whole genome sequence of a clinical isolate from New Zealand.</title>
        <authorList>
            <person name="Cree S.L."/>
            <person name="Slow S."/>
            <person name="Kennedy M.A."/>
            <person name="Murdoch D.R."/>
            <person name="Biggs P.J."/>
            <person name="Anderson T."/>
        </authorList>
    </citation>
    <scope>NUCLEOTIDE SEQUENCE [LARGE SCALE GENOMIC DNA]</scope>
    <source>
        <strain evidence="1 2">LA01-117</strain>
    </source>
</reference>
<evidence type="ECO:0000313" key="2">
    <source>
        <dbReference type="Proteomes" id="UP000234343"/>
    </source>
</evidence>
<dbReference type="Proteomes" id="UP000234343">
    <property type="component" value="Chromosome"/>
</dbReference>